<protein>
    <submittedName>
        <fullName evidence="2">Uncharacterized protein</fullName>
    </submittedName>
</protein>
<feature type="transmembrane region" description="Helical" evidence="1">
    <location>
        <begin position="36"/>
        <end position="59"/>
    </location>
</feature>
<reference evidence="2 3" key="1">
    <citation type="submission" date="2019-10" db="EMBL/GenBank/DDBJ databases">
        <authorList>
            <person name="Palmer J.M."/>
        </authorList>
    </citation>
    <scope>NUCLEOTIDE SEQUENCE [LARGE SCALE GENOMIC DNA]</scope>
    <source>
        <strain evidence="2 3">TWF506</strain>
    </source>
</reference>
<comment type="caution">
    <text evidence="2">The sequence shown here is derived from an EMBL/GenBank/DDBJ whole genome shotgun (WGS) entry which is preliminary data.</text>
</comment>
<evidence type="ECO:0000256" key="1">
    <source>
        <dbReference type="SAM" id="Phobius"/>
    </source>
</evidence>
<dbReference type="Proteomes" id="UP001307849">
    <property type="component" value="Unassembled WGS sequence"/>
</dbReference>
<dbReference type="AlphaFoldDB" id="A0AAN8NKX2"/>
<keyword evidence="1" id="KW-0472">Membrane</keyword>
<name>A0AAN8NKX2_9PEZI</name>
<keyword evidence="1" id="KW-1133">Transmembrane helix</keyword>
<keyword evidence="3" id="KW-1185">Reference proteome</keyword>
<accession>A0AAN8NKX2</accession>
<evidence type="ECO:0000313" key="3">
    <source>
        <dbReference type="Proteomes" id="UP001307849"/>
    </source>
</evidence>
<organism evidence="2 3">
    <name type="scientific">Arthrobotrys conoides</name>
    <dbReference type="NCBI Taxonomy" id="74498"/>
    <lineage>
        <taxon>Eukaryota</taxon>
        <taxon>Fungi</taxon>
        <taxon>Dikarya</taxon>
        <taxon>Ascomycota</taxon>
        <taxon>Pezizomycotina</taxon>
        <taxon>Orbiliomycetes</taxon>
        <taxon>Orbiliales</taxon>
        <taxon>Orbiliaceae</taxon>
        <taxon>Arthrobotrys</taxon>
    </lineage>
</organism>
<keyword evidence="1" id="KW-0812">Transmembrane</keyword>
<sequence>MGFLIWNNSISMVISELPSLTYDTDHLADPFYFLKWLWRIIWIFALYQVILAIIVLIGIKIVDVVKTFLEVNGYIDNEPEEWFGAPSTWRVRRQMIDNKQDLGQGPLLKRVLGEHVD</sequence>
<dbReference type="EMBL" id="JAVHJM010000005">
    <property type="protein sequence ID" value="KAK6513610.1"/>
    <property type="molecule type" value="Genomic_DNA"/>
</dbReference>
<evidence type="ECO:0000313" key="2">
    <source>
        <dbReference type="EMBL" id="KAK6513610.1"/>
    </source>
</evidence>
<proteinExistence type="predicted"/>
<gene>
    <name evidence="2" type="ORF">TWF506_008047</name>
</gene>